<gene>
    <name evidence="2" type="ORF">GV68_17155</name>
</gene>
<dbReference type="InterPro" id="IPR012666">
    <property type="entry name" value="CbtA_put"/>
</dbReference>
<keyword evidence="1" id="KW-0812">Transmembrane</keyword>
<proteinExistence type="predicted"/>
<feature type="transmembrane region" description="Helical" evidence="1">
    <location>
        <begin position="168"/>
        <end position="187"/>
    </location>
</feature>
<protein>
    <submittedName>
        <fullName evidence="2">Cobalt transporter</fullName>
    </submittedName>
</protein>
<dbReference type="EMBL" id="JOKJ01000034">
    <property type="protein sequence ID" value="KEQ03386.1"/>
    <property type="molecule type" value="Genomic_DNA"/>
</dbReference>
<evidence type="ECO:0000256" key="1">
    <source>
        <dbReference type="SAM" id="Phobius"/>
    </source>
</evidence>
<dbReference type="Proteomes" id="UP000052167">
    <property type="component" value="Unassembled WGS sequence"/>
</dbReference>
<keyword evidence="1" id="KW-1133">Transmembrane helix</keyword>
<feature type="transmembrane region" description="Helical" evidence="1">
    <location>
        <begin position="106"/>
        <end position="125"/>
    </location>
</feature>
<dbReference type="Pfam" id="PF09490">
    <property type="entry name" value="CbtA"/>
    <property type="match status" value="1"/>
</dbReference>
<name>A0A922NX06_9HYPH</name>
<feature type="transmembrane region" description="Helical" evidence="1">
    <location>
        <begin position="75"/>
        <end position="94"/>
    </location>
</feature>
<keyword evidence="1" id="KW-0472">Membrane</keyword>
<evidence type="ECO:0000313" key="3">
    <source>
        <dbReference type="Proteomes" id="UP000052167"/>
    </source>
</evidence>
<reference evidence="2 3" key="1">
    <citation type="submission" date="2014-06" db="EMBL/GenBank/DDBJ databases">
        <title>Rhizobium pelagicum/R2-400B4.</title>
        <authorList>
            <person name="Kimes N.E."/>
            <person name="Lopez-Perez M."/>
        </authorList>
    </citation>
    <scope>NUCLEOTIDE SEQUENCE [LARGE SCALE GENOMIC DNA]</scope>
    <source>
        <strain evidence="2 3">R2-400B4</strain>
    </source>
</reference>
<keyword evidence="3" id="KW-1185">Reference proteome</keyword>
<dbReference type="OrthoDB" id="9813640at2"/>
<dbReference type="RefSeq" id="WP_037162795.1">
    <property type="nucleotide sequence ID" value="NZ_CAJXID010000037.1"/>
</dbReference>
<evidence type="ECO:0000313" key="2">
    <source>
        <dbReference type="EMBL" id="KEQ03386.1"/>
    </source>
</evidence>
<sequence length="245" mass="25185">MSLFRNIVLAAVIAGLLSGLMLTVMQSFATVPLIVQAETFEGAGAEAGHSHDAAAPADHHDDAEAWMPADGAERFLYTAAANMLAGIGFALLLVTAAEALGGLKDWRGGLMFGLAGFLAFSLAPGLGLPPELPGMPAAELGARQLWWVATAGCTAIALGLLAYTRTPVLAVVAVVLLVLPHILGAPHPASHETAVPAELHARFVAAVLATSLVFWALLGAVSGLVRTRLRGGEEVYSAGTAEPVR</sequence>
<feature type="transmembrane region" description="Helical" evidence="1">
    <location>
        <begin position="145"/>
        <end position="163"/>
    </location>
</feature>
<dbReference type="NCBIfam" id="TIGR02458">
    <property type="entry name" value="CbtA"/>
    <property type="match status" value="1"/>
</dbReference>
<accession>A0A922NX06</accession>
<comment type="caution">
    <text evidence="2">The sequence shown here is derived from an EMBL/GenBank/DDBJ whole genome shotgun (WGS) entry which is preliminary data.</text>
</comment>
<feature type="transmembrane region" description="Helical" evidence="1">
    <location>
        <begin position="199"/>
        <end position="221"/>
    </location>
</feature>
<organism evidence="2 3">
    <name type="scientific">Pseudorhizobium pelagicum</name>
    <dbReference type="NCBI Taxonomy" id="1509405"/>
    <lineage>
        <taxon>Bacteria</taxon>
        <taxon>Pseudomonadati</taxon>
        <taxon>Pseudomonadota</taxon>
        <taxon>Alphaproteobacteria</taxon>
        <taxon>Hyphomicrobiales</taxon>
        <taxon>Rhizobiaceae</taxon>
        <taxon>Rhizobium/Agrobacterium group</taxon>
        <taxon>Pseudorhizobium</taxon>
    </lineage>
</organism>
<dbReference type="AlphaFoldDB" id="A0A922NX06"/>